<feature type="non-terminal residue" evidence="2">
    <location>
        <position position="255"/>
    </location>
</feature>
<reference evidence="2" key="2">
    <citation type="journal article" date="2023" name="IMA Fungus">
        <title>Comparative genomic study of the Penicillium genus elucidates a diverse pangenome and 15 lateral gene transfer events.</title>
        <authorList>
            <person name="Petersen C."/>
            <person name="Sorensen T."/>
            <person name="Nielsen M.R."/>
            <person name="Sondergaard T.E."/>
            <person name="Sorensen J.L."/>
            <person name="Fitzpatrick D.A."/>
            <person name="Frisvad J.C."/>
            <person name="Nielsen K.L."/>
        </authorList>
    </citation>
    <scope>NUCLEOTIDE SEQUENCE</scope>
    <source>
        <strain evidence="2">IBT 30728</strain>
    </source>
</reference>
<dbReference type="EMBL" id="JAPWDQ010000010">
    <property type="protein sequence ID" value="KAJ5477013.1"/>
    <property type="molecule type" value="Genomic_DNA"/>
</dbReference>
<evidence type="ECO:0000313" key="2">
    <source>
        <dbReference type="EMBL" id="KAJ5477013.1"/>
    </source>
</evidence>
<reference evidence="2" key="1">
    <citation type="submission" date="2022-12" db="EMBL/GenBank/DDBJ databases">
        <authorList>
            <person name="Petersen C."/>
        </authorList>
    </citation>
    <scope>NUCLEOTIDE SEQUENCE</scope>
    <source>
        <strain evidence="2">IBT 30728</strain>
    </source>
</reference>
<accession>A0A9W9WUM7</accession>
<sequence>APPPASVATSTPTSYETSRPSTTSTVATASSLSLPRACSTWVIEKLSEGAAPLALDQVQKGIGRPKTIPITGTEWLAPDTRSQQAYLDSYETLGELEAFKLVMRQGCISAPRLLGYIETEQGREEAVPGGFIKYLVPGESLTQELFWSLDCPTRDDIRARCRVALKEVLCCHVVPQMSAIPKMIYEQFTGNVYVKRRVLDMPERFTDNFQSNFGDSNGMANSDTFLNGQRLTMSHPDLLSPGTEISEVVDRLNMI</sequence>
<dbReference type="GeneID" id="81627007"/>
<protein>
    <submittedName>
        <fullName evidence="2">Uncharacterized protein</fullName>
    </submittedName>
</protein>
<organism evidence="2 3">
    <name type="scientific">Penicillium diatomitis</name>
    <dbReference type="NCBI Taxonomy" id="2819901"/>
    <lineage>
        <taxon>Eukaryota</taxon>
        <taxon>Fungi</taxon>
        <taxon>Dikarya</taxon>
        <taxon>Ascomycota</taxon>
        <taxon>Pezizomycotina</taxon>
        <taxon>Eurotiomycetes</taxon>
        <taxon>Eurotiomycetidae</taxon>
        <taxon>Eurotiales</taxon>
        <taxon>Aspergillaceae</taxon>
        <taxon>Penicillium</taxon>
    </lineage>
</organism>
<dbReference type="AlphaFoldDB" id="A0A9W9WUM7"/>
<keyword evidence="3" id="KW-1185">Reference proteome</keyword>
<evidence type="ECO:0000256" key="1">
    <source>
        <dbReference type="SAM" id="MobiDB-lite"/>
    </source>
</evidence>
<feature type="region of interest" description="Disordered" evidence="1">
    <location>
        <begin position="1"/>
        <end position="22"/>
    </location>
</feature>
<name>A0A9W9WUM7_9EURO</name>
<proteinExistence type="predicted"/>
<comment type="caution">
    <text evidence="2">The sequence shown here is derived from an EMBL/GenBank/DDBJ whole genome shotgun (WGS) entry which is preliminary data.</text>
</comment>
<dbReference type="RefSeq" id="XP_056787557.1">
    <property type="nucleotide sequence ID" value="XM_056936758.1"/>
</dbReference>
<dbReference type="Proteomes" id="UP001148312">
    <property type="component" value="Unassembled WGS sequence"/>
</dbReference>
<evidence type="ECO:0000313" key="3">
    <source>
        <dbReference type="Proteomes" id="UP001148312"/>
    </source>
</evidence>
<gene>
    <name evidence="2" type="ORF">N7539_007157</name>
</gene>